<gene>
    <name evidence="1" type="ORF">ACOLOM_LOCUS14101</name>
</gene>
<accession>A0ACA9R504</accession>
<feature type="non-terminal residue" evidence="1">
    <location>
        <position position="1"/>
    </location>
</feature>
<evidence type="ECO:0000313" key="2">
    <source>
        <dbReference type="Proteomes" id="UP000789525"/>
    </source>
</evidence>
<keyword evidence="2" id="KW-1185">Reference proteome</keyword>
<organism evidence="1 2">
    <name type="scientific">Acaulospora colombiana</name>
    <dbReference type="NCBI Taxonomy" id="27376"/>
    <lineage>
        <taxon>Eukaryota</taxon>
        <taxon>Fungi</taxon>
        <taxon>Fungi incertae sedis</taxon>
        <taxon>Mucoromycota</taxon>
        <taxon>Glomeromycotina</taxon>
        <taxon>Glomeromycetes</taxon>
        <taxon>Diversisporales</taxon>
        <taxon>Acaulosporaceae</taxon>
        <taxon>Acaulospora</taxon>
    </lineage>
</organism>
<sequence length="126" mass="13816">FAGLLSSPSPSPLPHALVTPNTRFYGEFRTPGLGISCLPALEAYRVVQSRHSSPASYLYPVHENGYLKVLVILEGYEHVYRLPRISAPPPLRPSADRALLHRMDPPTLQIHLLGVNNSTIIGIIIG</sequence>
<protein>
    <submittedName>
        <fullName evidence="1">2201_t:CDS:1</fullName>
    </submittedName>
</protein>
<dbReference type="Proteomes" id="UP000789525">
    <property type="component" value="Unassembled WGS sequence"/>
</dbReference>
<proteinExistence type="predicted"/>
<name>A0ACA9R504_9GLOM</name>
<evidence type="ECO:0000313" key="1">
    <source>
        <dbReference type="EMBL" id="CAG8776231.1"/>
    </source>
</evidence>
<comment type="caution">
    <text evidence="1">The sequence shown here is derived from an EMBL/GenBank/DDBJ whole genome shotgun (WGS) entry which is preliminary data.</text>
</comment>
<feature type="non-terminal residue" evidence="1">
    <location>
        <position position="126"/>
    </location>
</feature>
<reference evidence="1" key="1">
    <citation type="submission" date="2021-06" db="EMBL/GenBank/DDBJ databases">
        <authorList>
            <person name="Kallberg Y."/>
            <person name="Tangrot J."/>
            <person name="Rosling A."/>
        </authorList>
    </citation>
    <scope>NUCLEOTIDE SEQUENCE</scope>
    <source>
        <strain evidence="1">CL356</strain>
    </source>
</reference>
<dbReference type="EMBL" id="CAJVPT010068267">
    <property type="protein sequence ID" value="CAG8776231.1"/>
    <property type="molecule type" value="Genomic_DNA"/>
</dbReference>